<dbReference type="EMBL" id="AP012319">
    <property type="protein sequence ID" value="BAL92488.1"/>
    <property type="molecule type" value="Genomic_DNA"/>
</dbReference>
<feature type="site" description="Deprotonates C-terminal active site Cys" evidence="8">
    <location>
        <position position="28"/>
    </location>
</feature>
<dbReference type="FunFam" id="3.40.30.10:FF:000001">
    <property type="entry name" value="Thioredoxin"/>
    <property type="match status" value="1"/>
</dbReference>
<dbReference type="NCBIfam" id="TIGR01068">
    <property type="entry name" value="thioredoxin"/>
    <property type="match status" value="1"/>
</dbReference>
<evidence type="ECO:0000256" key="9">
    <source>
        <dbReference type="PIRSR" id="PIRSR000077-4"/>
    </source>
</evidence>
<protein>
    <recommendedName>
        <fullName evidence="6 7">Thioredoxin</fullName>
    </recommendedName>
</protein>
<evidence type="ECO:0000256" key="7">
    <source>
        <dbReference type="PIRNR" id="PIRNR000077"/>
    </source>
</evidence>
<keyword evidence="3" id="KW-0249">Electron transport</keyword>
<evidence type="ECO:0000256" key="6">
    <source>
        <dbReference type="NCBIfam" id="TIGR01068"/>
    </source>
</evidence>
<dbReference type="InterPro" id="IPR005746">
    <property type="entry name" value="Thioredoxin"/>
</dbReference>
<name>I0HHK1_ACTM4</name>
<dbReference type="GO" id="GO:0015035">
    <property type="term" value="F:protein-disulfide reductase activity"/>
    <property type="evidence" value="ECO:0007669"/>
    <property type="project" value="UniProtKB-UniRule"/>
</dbReference>
<feature type="active site" description="Nucleophile" evidence="8">
    <location>
        <position position="34"/>
    </location>
</feature>
<dbReference type="PIRSF" id="PIRSF000077">
    <property type="entry name" value="Thioredoxin"/>
    <property type="match status" value="1"/>
</dbReference>
<feature type="site" description="Contributes to redox potential value" evidence="8">
    <location>
        <position position="36"/>
    </location>
</feature>
<organism evidence="11 12">
    <name type="scientific">Actinoplanes missouriensis (strain ATCC 14538 / DSM 43046 / CBS 188.64 / JCM 3121 / NBRC 102363 / NCIMB 12654 / NRRL B-3342 / UNCC 431)</name>
    <dbReference type="NCBI Taxonomy" id="512565"/>
    <lineage>
        <taxon>Bacteria</taxon>
        <taxon>Bacillati</taxon>
        <taxon>Actinomycetota</taxon>
        <taxon>Actinomycetes</taxon>
        <taxon>Micromonosporales</taxon>
        <taxon>Micromonosporaceae</taxon>
        <taxon>Actinoplanes</taxon>
    </lineage>
</organism>
<evidence type="ECO:0000256" key="2">
    <source>
        <dbReference type="ARBA" id="ARBA00022448"/>
    </source>
</evidence>
<dbReference type="Gene3D" id="3.40.30.10">
    <property type="entry name" value="Glutaredoxin"/>
    <property type="match status" value="1"/>
</dbReference>
<dbReference type="Pfam" id="PF00085">
    <property type="entry name" value="Thioredoxin"/>
    <property type="match status" value="1"/>
</dbReference>
<evidence type="ECO:0000256" key="3">
    <source>
        <dbReference type="ARBA" id="ARBA00022982"/>
    </source>
</evidence>
<dbReference type="HOGENOM" id="CLU_090389_10_2_11"/>
<comment type="similarity">
    <text evidence="1 7">Belongs to the thioredoxin family.</text>
</comment>
<evidence type="ECO:0000313" key="11">
    <source>
        <dbReference type="EMBL" id="BAL92488.1"/>
    </source>
</evidence>
<reference evidence="11 12" key="1">
    <citation type="submission" date="2012-02" db="EMBL/GenBank/DDBJ databases">
        <title>Complete genome sequence of Actinoplanes missouriensis 431 (= NBRC 102363).</title>
        <authorList>
            <person name="Ohnishi Y."/>
            <person name="Ishikawa J."/>
            <person name="Sekine M."/>
            <person name="Hosoyama A."/>
            <person name="Harada T."/>
            <person name="Narita H."/>
            <person name="Hata T."/>
            <person name="Konno Y."/>
            <person name="Tutikane K."/>
            <person name="Fujita N."/>
            <person name="Horinouchi S."/>
            <person name="Hayakawa M."/>
        </authorList>
    </citation>
    <scope>NUCLEOTIDE SEQUENCE [LARGE SCALE GENOMIC DNA]</scope>
    <source>
        <strain evidence="12">ATCC 14538 / DSM 43046 / CBS 188.64 / JCM 3121 / NBRC 102363 / NCIMB 12654 / NRRL B-3342 / UNCC 431</strain>
    </source>
</reference>
<evidence type="ECO:0000256" key="8">
    <source>
        <dbReference type="PIRSR" id="PIRSR000077-1"/>
    </source>
</evidence>
<evidence type="ECO:0000256" key="5">
    <source>
        <dbReference type="ARBA" id="ARBA00023284"/>
    </source>
</evidence>
<dbReference type="CDD" id="cd02947">
    <property type="entry name" value="TRX_family"/>
    <property type="match status" value="1"/>
</dbReference>
<dbReference type="SUPFAM" id="SSF52833">
    <property type="entry name" value="Thioredoxin-like"/>
    <property type="match status" value="1"/>
</dbReference>
<dbReference type="AlphaFoldDB" id="I0HHK1"/>
<dbReference type="InterPro" id="IPR036249">
    <property type="entry name" value="Thioredoxin-like_sf"/>
</dbReference>
<dbReference type="eggNOG" id="COG3118">
    <property type="taxonomic scope" value="Bacteria"/>
</dbReference>
<dbReference type="PROSITE" id="PS51352">
    <property type="entry name" value="THIOREDOXIN_2"/>
    <property type="match status" value="1"/>
</dbReference>
<feature type="domain" description="Thioredoxin" evidence="10">
    <location>
        <begin position="1"/>
        <end position="110"/>
    </location>
</feature>
<feature type="disulfide bond" description="Redox-active" evidence="9">
    <location>
        <begin position="34"/>
        <end position="37"/>
    </location>
</feature>
<keyword evidence="4 9" id="KW-1015">Disulfide bond</keyword>
<dbReference type="GO" id="GO:0005737">
    <property type="term" value="C:cytoplasm"/>
    <property type="evidence" value="ECO:0007669"/>
    <property type="project" value="TreeGrafter"/>
</dbReference>
<proteinExistence type="inferred from homology"/>
<accession>I0HHK1</accession>
<dbReference type="PANTHER" id="PTHR45663">
    <property type="entry name" value="GEO12009P1"/>
    <property type="match status" value="1"/>
</dbReference>
<evidence type="ECO:0000259" key="10">
    <source>
        <dbReference type="PROSITE" id="PS51352"/>
    </source>
</evidence>
<evidence type="ECO:0000256" key="1">
    <source>
        <dbReference type="ARBA" id="ARBA00008987"/>
    </source>
</evidence>
<dbReference type="PROSITE" id="PS00194">
    <property type="entry name" value="THIOREDOXIN_1"/>
    <property type="match status" value="1"/>
</dbReference>
<feature type="active site" description="Nucleophile" evidence="8">
    <location>
        <position position="37"/>
    </location>
</feature>
<dbReference type="Proteomes" id="UP000007882">
    <property type="component" value="Chromosome"/>
</dbReference>
<dbReference type="STRING" id="512565.AMIS_72680"/>
<evidence type="ECO:0000313" key="12">
    <source>
        <dbReference type="Proteomes" id="UP000007882"/>
    </source>
</evidence>
<keyword evidence="2" id="KW-0813">Transport</keyword>
<dbReference type="PATRIC" id="fig|512565.3.peg.7276"/>
<gene>
    <name evidence="11" type="ordered locus">AMIS_72680</name>
</gene>
<keyword evidence="5 9" id="KW-0676">Redox-active center</keyword>
<dbReference type="RefSeq" id="WP_014447373.1">
    <property type="nucleotide sequence ID" value="NC_017093.1"/>
</dbReference>
<dbReference type="PANTHER" id="PTHR45663:SF11">
    <property type="entry name" value="GEO12009P1"/>
    <property type="match status" value="1"/>
</dbReference>
<keyword evidence="12" id="KW-1185">Reference proteome</keyword>
<sequence length="116" mass="12511">MPDESLLTATDQNFAELVLASEIPVVVDFWAQWCPPCGPLSRVLAELADEFAGEVRFVTLDVDANPASTRDYRVHSMPTLLFFSNGALTNTLVGARPKSILRKAITAAASPYTNAG</sequence>
<evidence type="ECO:0000256" key="4">
    <source>
        <dbReference type="ARBA" id="ARBA00023157"/>
    </source>
</evidence>
<dbReference type="OrthoDB" id="9790390at2"/>
<dbReference type="KEGG" id="ams:AMIS_72680"/>
<dbReference type="PRINTS" id="PR00421">
    <property type="entry name" value="THIOREDOXIN"/>
</dbReference>
<dbReference type="InterPro" id="IPR017937">
    <property type="entry name" value="Thioredoxin_CS"/>
</dbReference>
<feature type="site" description="Contributes to redox potential value" evidence="8">
    <location>
        <position position="35"/>
    </location>
</feature>
<dbReference type="InterPro" id="IPR013766">
    <property type="entry name" value="Thioredoxin_domain"/>
</dbReference>